<protein>
    <submittedName>
        <fullName evidence="2">Uncharacterized protein</fullName>
    </submittedName>
</protein>
<proteinExistence type="predicted"/>
<feature type="region of interest" description="Disordered" evidence="1">
    <location>
        <begin position="23"/>
        <end position="43"/>
    </location>
</feature>
<reference evidence="2 3" key="1">
    <citation type="submission" date="2015-01" db="EMBL/GenBank/DDBJ databases">
        <title>Evolution of Trichinella species and genotypes.</title>
        <authorList>
            <person name="Korhonen P.K."/>
            <person name="Edoardo P."/>
            <person name="Giuseppe L.R."/>
            <person name="Gasser R.B."/>
        </authorList>
    </citation>
    <scope>NUCLEOTIDE SEQUENCE [LARGE SCALE GENOMIC DNA]</scope>
    <source>
        <strain evidence="2">ISS120</strain>
    </source>
</reference>
<organism evidence="2 3">
    <name type="scientific">Trichinella britovi</name>
    <name type="common">Parasitic roundworm</name>
    <dbReference type="NCBI Taxonomy" id="45882"/>
    <lineage>
        <taxon>Eukaryota</taxon>
        <taxon>Metazoa</taxon>
        <taxon>Ecdysozoa</taxon>
        <taxon>Nematoda</taxon>
        <taxon>Enoplea</taxon>
        <taxon>Dorylaimia</taxon>
        <taxon>Trichinellida</taxon>
        <taxon>Trichinellidae</taxon>
        <taxon>Trichinella</taxon>
    </lineage>
</organism>
<keyword evidence="3" id="KW-1185">Reference proteome</keyword>
<dbReference type="Proteomes" id="UP000054653">
    <property type="component" value="Unassembled WGS sequence"/>
</dbReference>
<accession>A0A0V0YV00</accession>
<comment type="caution">
    <text evidence="2">The sequence shown here is derived from an EMBL/GenBank/DDBJ whole genome shotgun (WGS) entry which is preliminary data.</text>
</comment>
<dbReference type="EMBL" id="JYDI01006333">
    <property type="protein sequence ID" value="KRY03626.1"/>
    <property type="molecule type" value="Genomic_DNA"/>
</dbReference>
<feature type="non-terminal residue" evidence="2">
    <location>
        <position position="43"/>
    </location>
</feature>
<evidence type="ECO:0000313" key="3">
    <source>
        <dbReference type="Proteomes" id="UP000054653"/>
    </source>
</evidence>
<sequence>MITSKAARWMNTWRTKWKRGRFWHSAARKKQSPSRPFMMRKLP</sequence>
<feature type="compositionally biased region" description="Basic residues" evidence="1">
    <location>
        <begin position="23"/>
        <end position="32"/>
    </location>
</feature>
<dbReference type="AlphaFoldDB" id="A0A0V0YV00"/>
<evidence type="ECO:0000256" key="1">
    <source>
        <dbReference type="SAM" id="MobiDB-lite"/>
    </source>
</evidence>
<gene>
    <name evidence="2" type="ORF">T03_17601</name>
</gene>
<name>A0A0V0YV00_TRIBR</name>
<evidence type="ECO:0000313" key="2">
    <source>
        <dbReference type="EMBL" id="KRY03626.1"/>
    </source>
</evidence>